<evidence type="ECO:0000313" key="11">
    <source>
        <dbReference type="Proteomes" id="UP001063166"/>
    </source>
</evidence>
<gene>
    <name evidence="10" type="primary">YUH1</name>
    <name evidence="10" type="ORF">LshimejAT787_0401340</name>
</gene>
<name>A0A9P3PKD7_LYOSH</name>
<comment type="caution">
    <text evidence="10">The sequence shown here is derived from an EMBL/GenBank/DDBJ whole genome shotgun (WGS) entry which is preliminary data.</text>
</comment>
<evidence type="ECO:0000313" key="10">
    <source>
        <dbReference type="EMBL" id="GLB37083.1"/>
    </source>
</evidence>
<dbReference type="PRINTS" id="PR00707">
    <property type="entry name" value="UBCTHYDRLASE"/>
</dbReference>
<comment type="catalytic activity">
    <reaction evidence="1 8">
        <text>Thiol-dependent hydrolysis of ester, thioester, amide, peptide and isopeptide bonds formed by the C-terminal Gly of ubiquitin (a 76-residue protein attached to proteins as an intracellular targeting signal).</text>
        <dbReference type="EC" id="3.4.19.12"/>
    </reaction>
</comment>
<protein>
    <recommendedName>
        <fullName evidence="8">Ubiquitin carboxyl-terminal hydrolase</fullName>
        <ecNumber evidence="8">3.4.19.12</ecNumber>
    </recommendedName>
</protein>
<dbReference type="PANTHER" id="PTHR10589">
    <property type="entry name" value="UBIQUITIN CARBOXYL-TERMINAL HYDROLASE"/>
    <property type="match status" value="1"/>
</dbReference>
<proteinExistence type="inferred from homology"/>
<dbReference type="GO" id="GO:0006511">
    <property type="term" value="P:ubiquitin-dependent protein catabolic process"/>
    <property type="evidence" value="ECO:0007669"/>
    <property type="project" value="UniProtKB-UniRule"/>
</dbReference>
<keyword evidence="11" id="KW-1185">Reference proteome</keyword>
<sequence>MPGNARWVPLECNPEVFNGWATQAGLEPSDQFYDLYGLDPELLSATPRPVKAVIFVFPYSEARGRRVAEDERLAKEGGPRIDENVFWMKQTIPDACGAMALIHSLANTDITLTPDSPLRVFLDDCRNKPVPERSKLLEDSPAFAEIHASVSGAGQSAVPAGHPDQGYCAFISAPGEGSTARRVIELDGTRAGPVDRGECTDLLGDVARIVKEEFMDKNSSVLYSMLYLGQPM</sequence>
<dbReference type="PANTHER" id="PTHR10589:SF17">
    <property type="entry name" value="UBIQUITIN CARBOXYL-TERMINAL HYDROLASE"/>
    <property type="match status" value="1"/>
</dbReference>
<evidence type="ECO:0000256" key="2">
    <source>
        <dbReference type="ARBA" id="ARBA00009326"/>
    </source>
</evidence>
<dbReference type="GO" id="GO:0016579">
    <property type="term" value="P:protein deubiquitination"/>
    <property type="evidence" value="ECO:0007669"/>
    <property type="project" value="TreeGrafter"/>
</dbReference>
<dbReference type="EC" id="3.4.19.12" evidence="8"/>
<dbReference type="GO" id="GO:0005737">
    <property type="term" value="C:cytoplasm"/>
    <property type="evidence" value="ECO:0007669"/>
    <property type="project" value="TreeGrafter"/>
</dbReference>
<dbReference type="Gene3D" id="3.40.532.10">
    <property type="entry name" value="Peptidase C12, ubiquitin carboxyl-terminal hydrolase"/>
    <property type="match status" value="1"/>
</dbReference>
<evidence type="ECO:0000256" key="7">
    <source>
        <dbReference type="PROSITE-ProRule" id="PRU01393"/>
    </source>
</evidence>
<reference evidence="10" key="1">
    <citation type="submission" date="2022-07" db="EMBL/GenBank/DDBJ databases">
        <title>The genome of Lyophyllum shimeji provides insight into the initial evolution of ectomycorrhizal fungal genome.</title>
        <authorList>
            <person name="Kobayashi Y."/>
            <person name="Shibata T."/>
            <person name="Hirakawa H."/>
            <person name="Shigenobu S."/>
            <person name="Nishiyama T."/>
            <person name="Yamada A."/>
            <person name="Hasebe M."/>
            <person name="Kawaguchi M."/>
        </authorList>
    </citation>
    <scope>NUCLEOTIDE SEQUENCE</scope>
    <source>
        <strain evidence="10">AT787</strain>
    </source>
</reference>
<feature type="domain" description="UCH catalytic" evidence="9">
    <location>
        <begin position="6"/>
        <end position="230"/>
    </location>
</feature>
<dbReference type="Proteomes" id="UP001063166">
    <property type="component" value="Unassembled WGS sequence"/>
</dbReference>
<evidence type="ECO:0000256" key="6">
    <source>
        <dbReference type="ARBA" id="ARBA00022807"/>
    </source>
</evidence>
<dbReference type="Pfam" id="PF01088">
    <property type="entry name" value="Peptidase_C12"/>
    <property type="match status" value="1"/>
</dbReference>
<keyword evidence="6 8" id="KW-0788">Thiol protease</keyword>
<organism evidence="10 11">
    <name type="scientific">Lyophyllum shimeji</name>
    <name type="common">Hon-shimeji</name>
    <name type="synonym">Tricholoma shimeji</name>
    <dbReference type="NCBI Taxonomy" id="47721"/>
    <lineage>
        <taxon>Eukaryota</taxon>
        <taxon>Fungi</taxon>
        <taxon>Dikarya</taxon>
        <taxon>Basidiomycota</taxon>
        <taxon>Agaricomycotina</taxon>
        <taxon>Agaricomycetes</taxon>
        <taxon>Agaricomycetidae</taxon>
        <taxon>Agaricales</taxon>
        <taxon>Tricholomatineae</taxon>
        <taxon>Lyophyllaceae</taxon>
        <taxon>Lyophyllum</taxon>
    </lineage>
</organism>
<dbReference type="SUPFAM" id="SSF54001">
    <property type="entry name" value="Cysteine proteinases"/>
    <property type="match status" value="1"/>
</dbReference>
<dbReference type="PROSITE" id="PS52048">
    <property type="entry name" value="UCH_DOMAIN"/>
    <property type="match status" value="1"/>
</dbReference>
<keyword evidence="3 8" id="KW-0645">Protease</keyword>
<evidence type="ECO:0000256" key="3">
    <source>
        <dbReference type="ARBA" id="ARBA00022670"/>
    </source>
</evidence>
<keyword evidence="4 8" id="KW-0833">Ubl conjugation pathway</keyword>
<dbReference type="InterPro" id="IPR036959">
    <property type="entry name" value="Peptidase_C12_UCH_sf"/>
</dbReference>
<accession>A0A9P3PKD7</accession>
<evidence type="ECO:0000259" key="9">
    <source>
        <dbReference type="PROSITE" id="PS52048"/>
    </source>
</evidence>
<dbReference type="InterPro" id="IPR038765">
    <property type="entry name" value="Papain-like_cys_pep_sf"/>
</dbReference>
<evidence type="ECO:0000256" key="4">
    <source>
        <dbReference type="ARBA" id="ARBA00022786"/>
    </source>
</evidence>
<comment type="similarity">
    <text evidence="2 7 8">Belongs to the peptidase C12 family.</text>
</comment>
<comment type="caution">
    <text evidence="7">Lacks conserved residue(s) required for the propagation of feature annotation.</text>
</comment>
<keyword evidence="5 8" id="KW-0378">Hydrolase</keyword>
<evidence type="ECO:0000256" key="1">
    <source>
        <dbReference type="ARBA" id="ARBA00000707"/>
    </source>
</evidence>
<dbReference type="EMBL" id="BRPK01000004">
    <property type="protein sequence ID" value="GLB37083.1"/>
    <property type="molecule type" value="Genomic_DNA"/>
</dbReference>
<dbReference type="AlphaFoldDB" id="A0A9P3PKD7"/>
<dbReference type="GO" id="GO:0004843">
    <property type="term" value="F:cysteine-type deubiquitinase activity"/>
    <property type="evidence" value="ECO:0007669"/>
    <property type="project" value="UniProtKB-EC"/>
</dbReference>
<dbReference type="OrthoDB" id="427186at2759"/>
<evidence type="ECO:0000256" key="8">
    <source>
        <dbReference type="RuleBase" id="RU361215"/>
    </source>
</evidence>
<dbReference type="InterPro" id="IPR001578">
    <property type="entry name" value="Peptidase_C12_UCH"/>
</dbReference>
<evidence type="ECO:0000256" key="5">
    <source>
        <dbReference type="ARBA" id="ARBA00022801"/>
    </source>
</evidence>